<dbReference type="EMBL" id="AMGY01000005">
    <property type="protein sequence ID" value="EXJ82642.1"/>
    <property type="molecule type" value="Genomic_DNA"/>
</dbReference>
<evidence type="ECO:0000313" key="2">
    <source>
        <dbReference type="Proteomes" id="UP000019478"/>
    </source>
</evidence>
<dbReference type="eggNOG" id="ENOG502QSDS">
    <property type="taxonomic scope" value="Eukaryota"/>
</dbReference>
<dbReference type="PANTHER" id="PTHR28122:SF1">
    <property type="entry name" value="E3 UBIQUITIN-PROTEIN LIGASE SUBSTRATE RECEPTOR MMS22"/>
    <property type="match status" value="1"/>
</dbReference>
<gene>
    <name evidence="1" type="ORF">A1O3_06455</name>
</gene>
<dbReference type="InterPro" id="IPR019021">
    <property type="entry name" value="Mms22"/>
</dbReference>
<dbReference type="RefSeq" id="XP_007734765.1">
    <property type="nucleotide sequence ID" value="XM_007736575.1"/>
</dbReference>
<proteinExistence type="predicted"/>
<comment type="caution">
    <text evidence="1">The sequence shown here is derived from an EMBL/GenBank/DDBJ whole genome shotgun (WGS) entry which is preliminary data.</text>
</comment>
<keyword evidence="2" id="KW-1185">Reference proteome</keyword>
<dbReference type="HOGENOM" id="CLU_262136_0_0_1"/>
<dbReference type="PANTHER" id="PTHR28122">
    <property type="entry name" value="E3 UBIQUITIN-PROTEIN LIGASE SUBSTRATE RECEPTOR MMS22"/>
    <property type="match status" value="1"/>
</dbReference>
<dbReference type="GO" id="GO:0000724">
    <property type="term" value="P:double-strand break repair via homologous recombination"/>
    <property type="evidence" value="ECO:0007669"/>
    <property type="project" value="TreeGrafter"/>
</dbReference>
<reference evidence="1 2" key="1">
    <citation type="submission" date="2013-03" db="EMBL/GenBank/DDBJ databases">
        <title>The Genome Sequence of Capronia epimyces CBS 606.96.</title>
        <authorList>
            <consortium name="The Broad Institute Genomics Platform"/>
            <person name="Cuomo C."/>
            <person name="de Hoog S."/>
            <person name="Gorbushina A."/>
            <person name="Walker B."/>
            <person name="Young S.K."/>
            <person name="Zeng Q."/>
            <person name="Gargeya S."/>
            <person name="Fitzgerald M."/>
            <person name="Haas B."/>
            <person name="Abouelleil A."/>
            <person name="Allen A.W."/>
            <person name="Alvarado L."/>
            <person name="Arachchi H.M."/>
            <person name="Berlin A.M."/>
            <person name="Chapman S.B."/>
            <person name="Gainer-Dewar J."/>
            <person name="Goldberg J."/>
            <person name="Griggs A."/>
            <person name="Gujja S."/>
            <person name="Hansen M."/>
            <person name="Howarth C."/>
            <person name="Imamovic A."/>
            <person name="Ireland A."/>
            <person name="Larimer J."/>
            <person name="McCowan C."/>
            <person name="Murphy C."/>
            <person name="Pearson M."/>
            <person name="Poon T.W."/>
            <person name="Priest M."/>
            <person name="Roberts A."/>
            <person name="Saif S."/>
            <person name="Shea T."/>
            <person name="Sisk P."/>
            <person name="Sykes S."/>
            <person name="Wortman J."/>
            <person name="Nusbaum C."/>
            <person name="Birren B."/>
        </authorList>
    </citation>
    <scope>NUCLEOTIDE SEQUENCE [LARGE SCALE GENOMIC DNA]</scope>
    <source>
        <strain evidence="1 2">CBS 606.96</strain>
    </source>
</reference>
<sequence>MLKAFIASTCDDVDTLRQEIESCNSARSQPHVAGTVAVLNRLLILAHQIARISKSAAIEGAVSVKVLESNQMLVKLAWFLTLRQENTANLFSYIAKRSGSHSVRDALLFHIPVAEIETIVILHQVCPGQSWATYLNNLPSYLLGAEKSEAHPAETLAYTILILGCLYSVDGVRERTAGAREFSDIFASPGLSGLPTAMTDFLRFFTQETARRKSKRIKDPHLKKLAQFGLVAFQWCLVLARSSEEDAADNLLKQMFKQYSNKSNNMLDFFSPTTTEVPRFLDRQVGISELAPQPDDTDFHLFLKLTAFTLAVQPSIGSQDNERLRKFKLRKLSLVFSLLPNNGRDAGDDKPLLVEESKPLTVRDLGAVANRYLLFSTLYHYAPAGVKPEISKVRDLVEFGNAHDAVCTLALRCWASTVRSTIPQSAYAPELHELAVWIQDMIFKISDKLKEIPVADNDGLGGDGEESYVANAHRQNRETANSRLISIAKVYAEALDLCFGECQARYLLTGDRLPDLIRLCDARNGLDDRVISRIFDVLTAYLRKASGAPTDSVKMLRDDLREIVLTHLSRPRPPDDMLMMSMVETWYTLAHILVDGGNNTWDDYWSIWASYSIYRFGGGTDAARHCRVIMSSKIASNRAFVVSQIREFLTSWLTGILGPEDDIRFEHLLTNTLMKTFPDILGLGDLRRKLADGAPNFDLTRNDLIKHRLEIVRHVVRNVIQDAQSANELSCVASLTQLHAERLLETITSALKDTWGRLEGATRQAWTPFIHEVVFELSRYSFPTFRIDPWFLDPEDLELEDKVLHLERLFVCHLGISAQLDDEYAVATFRIACELAVVHDTTEDLIKHLATTFSASDVKYIDDEGRFMLDIPAQFRFIRAVFPVYIERVLDDRCPTVVLGPTVMAIATEICNRLETRVDLEDQPRMEQFAAMTVVLMSAAVKALQSTPCDYETAFGSALGALADLVCLCASVCSRWAHLHLLFPTSAATLALQENVQTYGLYVYEYACSALRLPCIPTDPNFWAAHSSSRVRSAKDFGFYLTDIESFNTEDVVALNKVARNDLEHSARELWTRAGPVWRYRRPGSSEWTLEPEGHKAEEVREDVRMAVQELLRALELLGVK</sequence>
<dbReference type="Proteomes" id="UP000019478">
    <property type="component" value="Unassembled WGS sequence"/>
</dbReference>
<protein>
    <submittedName>
        <fullName evidence="1">Uncharacterized protein</fullName>
    </submittedName>
</protein>
<dbReference type="AlphaFoldDB" id="W9XQ16"/>
<dbReference type="STRING" id="1182542.W9XQ16"/>
<evidence type="ECO:0000313" key="1">
    <source>
        <dbReference type="EMBL" id="EXJ82642.1"/>
    </source>
</evidence>
<dbReference type="OrthoDB" id="2386201at2759"/>
<accession>W9XQ16</accession>
<dbReference type="GO" id="GO:0035361">
    <property type="term" value="C:Cul8-RING ubiquitin ligase complex"/>
    <property type="evidence" value="ECO:0007669"/>
    <property type="project" value="TreeGrafter"/>
</dbReference>
<dbReference type="GO" id="GO:0031297">
    <property type="term" value="P:replication fork processing"/>
    <property type="evidence" value="ECO:0007669"/>
    <property type="project" value="InterPro"/>
</dbReference>
<dbReference type="Pfam" id="PF09462">
    <property type="entry name" value="Mus7"/>
    <property type="match status" value="1"/>
</dbReference>
<organism evidence="1 2">
    <name type="scientific">Capronia epimyces CBS 606.96</name>
    <dbReference type="NCBI Taxonomy" id="1182542"/>
    <lineage>
        <taxon>Eukaryota</taxon>
        <taxon>Fungi</taxon>
        <taxon>Dikarya</taxon>
        <taxon>Ascomycota</taxon>
        <taxon>Pezizomycotina</taxon>
        <taxon>Eurotiomycetes</taxon>
        <taxon>Chaetothyriomycetidae</taxon>
        <taxon>Chaetothyriales</taxon>
        <taxon>Herpotrichiellaceae</taxon>
        <taxon>Capronia</taxon>
    </lineage>
</organism>
<name>W9XQ16_9EURO</name>
<dbReference type="GeneID" id="19170565"/>
<dbReference type="GO" id="GO:0005634">
    <property type="term" value="C:nucleus"/>
    <property type="evidence" value="ECO:0007669"/>
    <property type="project" value="InterPro"/>
</dbReference>